<feature type="compositionally biased region" description="Low complexity" evidence="1">
    <location>
        <begin position="47"/>
        <end position="57"/>
    </location>
</feature>
<accession>C1EJH3</accession>
<dbReference type="PANTHER" id="PTHR48125">
    <property type="entry name" value="LP07818P1"/>
    <property type="match status" value="1"/>
</dbReference>
<evidence type="ECO:0000313" key="3">
    <source>
        <dbReference type="Proteomes" id="UP000002009"/>
    </source>
</evidence>
<dbReference type="Proteomes" id="UP000002009">
    <property type="component" value="Chromosome 16"/>
</dbReference>
<organism evidence="2 3">
    <name type="scientific">Micromonas commoda (strain RCC299 / NOUM17 / CCMP2709)</name>
    <name type="common">Picoplanktonic green alga</name>
    <dbReference type="NCBI Taxonomy" id="296587"/>
    <lineage>
        <taxon>Eukaryota</taxon>
        <taxon>Viridiplantae</taxon>
        <taxon>Chlorophyta</taxon>
        <taxon>Mamiellophyceae</taxon>
        <taxon>Mamiellales</taxon>
        <taxon>Mamiellaceae</taxon>
        <taxon>Micromonas</taxon>
    </lineage>
</organism>
<evidence type="ECO:0000256" key="1">
    <source>
        <dbReference type="SAM" id="MobiDB-lite"/>
    </source>
</evidence>
<feature type="region of interest" description="Disordered" evidence="1">
    <location>
        <begin position="807"/>
        <end position="856"/>
    </location>
</feature>
<feature type="region of interest" description="Disordered" evidence="1">
    <location>
        <begin position="745"/>
        <end position="767"/>
    </location>
</feature>
<feature type="region of interest" description="Disordered" evidence="1">
    <location>
        <begin position="636"/>
        <end position="703"/>
    </location>
</feature>
<feature type="compositionally biased region" description="Basic and acidic residues" evidence="1">
    <location>
        <begin position="435"/>
        <end position="447"/>
    </location>
</feature>
<feature type="compositionally biased region" description="Polar residues" evidence="1">
    <location>
        <begin position="30"/>
        <end position="40"/>
    </location>
</feature>
<reference evidence="2 3" key="1">
    <citation type="journal article" date="2009" name="Science">
        <title>Green evolution and dynamic adaptations revealed by genomes of the marine picoeukaryotes Micromonas.</title>
        <authorList>
            <person name="Worden A.Z."/>
            <person name="Lee J.H."/>
            <person name="Mock T."/>
            <person name="Rouze P."/>
            <person name="Simmons M.P."/>
            <person name="Aerts A.L."/>
            <person name="Allen A.E."/>
            <person name="Cuvelier M.L."/>
            <person name="Derelle E."/>
            <person name="Everett M.V."/>
            <person name="Foulon E."/>
            <person name="Grimwood J."/>
            <person name="Gundlach H."/>
            <person name="Henrissat B."/>
            <person name="Napoli C."/>
            <person name="McDonald S.M."/>
            <person name="Parker M.S."/>
            <person name="Rombauts S."/>
            <person name="Salamov A."/>
            <person name="Von Dassow P."/>
            <person name="Badger J.H."/>
            <person name="Coutinho P.M."/>
            <person name="Demir E."/>
            <person name="Dubchak I."/>
            <person name="Gentemann C."/>
            <person name="Eikrem W."/>
            <person name="Gready J.E."/>
            <person name="John U."/>
            <person name="Lanier W."/>
            <person name="Lindquist E.A."/>
            <person name="Lucas S."/>
            <person name="Mayer K.F."/>
            <person name="Moreau H."/>
            <person name="Not F."/>
            <person name="Otillar R."/>
            <person name="Panaud O."/>
            <person name="Pangilinan J."/>
            <person name="Paulsen I."/>
            <person name="Piegu B."/>
            <person name="Poliakov A."/>
            <person name="Robbens S."/>
            <person name="Schmutz J."/>
            <person name="Toulza E."/>
            <person name="Wyss T."/>
            <person name="Zelensky A."/>
            <person name="Zhou K."/>
            <person name="Armbrust E.V."/>
            <person name="Bhattacharya D."/>
            <person name="Goodenough U.W."/>
            <person name="Van de Peer Y."/>
            <person name="Grigoriev I.V."/>
        </authorList>
    </citation>
    <scope>NUCLEOTIDE SEQUENCE [LARGE SCALE GENOMIC DNA]</scope>
    <source>
        <strain evidence="3">RCC299 / NOUM17</strain>
    </source>
</reference>
<dbReference type="EMBL" id="CP001334">
    <property type="protein sequence ID" value="ACO68184.1"/>
    <property type="molecule type" value="Genomic_DNA"/>
</dbReference>
<name>C1EJH3_MICCC</name>
<feature type="compositionally biased region" description="Pro residues" evidence="1">
    <location>
        <begin position="641"/>
        <end position="665"/>
    </location>
</feature>
<proteinExistence type="predicted"/>
<dbReference type="GeneID" id="8249715"/>
<feature type="region of interest" description="Disordered" evidence="1">
    <location>
        <begin position="327"/>
        <end position="450"/>
    </location>
</feature>
<sequence>MPSTRTGAASSARRPTTESPKTSKPAREVQPSTRRATSRSAGAIPSATTTDAGAATGKSEVPASPQADMTTAPIDPADDLGQQEVHTDPPANERTPSVGADAPPMFGKGSGHQIGRRVHSELFCPPPPVRAGQPKPLPGSAMVSTNVPTLGVSRSGRERKKNSKLQDDNWGISDKELWAKKEIEAIKAQRQRFATEEDTQDTEFYVVRTEDVDPGGRHLVGIESGPYSDLYSAVSHLDKTPSYCPTSMSAELILLANDARAYQDHSVSSRSGDGCHRFVIKGADKEKAIRLHGVWKLENAAVEAVKHAEQYGLDCFDLQRSLGAITDRSASNPPFFGSVVKPKTEPKRKGKDRKGPGVSTVDSYPPGWFPLDAVKSHENANNDPASQPGSEKGQDNADAGVGGPIRARDEREKEESPGPYTPKNVQSTSPPPASNDDKTTSVERERQAAVAAAEAARLEWEQRERERLSRQEVERWYVPPPQPVDPMPAPPPRMPKPSPEPLIPIPAEISDVVRTKVLECFESQDDAGRVHELHQMGQKVLQNLFKLAFDKTTKSNNNMWLRRKIAGAMGMQMFDLNEPTQQVPIATRRSSRQSAPLEGAEYPAENQVIETPEVPAAVKATPLVEPDTAPAADVAKEFEPEPSPVNEPEPPPVNEPEPSPEPAPRPVEIVGEELAPMATNEDAPPAEDEDEEEEDEAVDAKMAEEFAKDGVPFVPGKYYGGSHHISDDVSNVRASLEEYHSLRGQVMGGEDASKEKPSLPPPPRGRTQFQLATMEANYHVLAIRCGEGGVDSFSVRLNDRGYVYVGAKQRRKSKKSPSPDADGQEQTSEREAEPEDEKPDTASQSSEEEPLGEFEAIMKFPTLIEESSAQSVFKDGVLFVVANPRRAQVIATMLA</sequence>
<feature type="compositionally biased region" description="Basic and acidic residues" evidence="1">
    <location>
        <begin position="406"/>
        <end position="416"/>
    </location>
</feature>
<dbReference type="RefSeq" id="XP_002506926.1">
    <property type="nucleotide sequence ID" value="XM_002506880.1"/>
</dbReference>
<feature type="compositionally biased region" description="Polar residues" evidence="1">
    <location>
        <begin position="1"/>
        <end position="22"/>
    </location>
</feature>
<gene>
    <name evidence="2" type="ORF">MICPUN_64933</name>
</gene>
<dbReference type="InParanoid" id="C1EJH3"/>
<dbReference type="PANTHER" id="PTHR48125:SF12">
    <property type="entry name" value="AT HOOK TRANSCRIPTION FACTOR FAMILY-RELATED"/>
    <property type="match status" value="1"/>
</dbReference>
<keyword evidence="3" id="KW-1185">Reference proteome</keyword>
<evidence type="ECO:0000313" key="2">
    <source>
        <dbReference type="EMBL" id="ACO68184.1"/>
    </source>
</evidence>
<feature type="region of interest" description="Disordered" evidence="1">
    <location>
        <begin position="1"/>
        <end position="168"/>
    </location>
</feature>
<feature type="region of interest" description="Disordered" evidence="1">
    <location>
        <begin position="586"/>
        <end position="609"/>
    </location>
</feature>
<dbReference type="KEGG" id="mis:MICPUN_64933"/>
<protein>
    <submittedName>
        <fullName evidence="2">Uncharacterized protein</fullName>
    </submittedName>
</protein>
<feature type="compositionally biased region" description="Acidic residues" evidence="1">
    <location>
        <begin position="684"/>
        <end position="697"/>
    </location>
</feature>
<dbReference type="AlphaFoldDB" id="C1EJH3"/>